<feature type="domain" description="CobQ/CobB/MinD/ParA nucleotide binding" evidence="3">
    <location>
        <begin position="9"/>
        <end position="226"/>
    </location>
</feature>
<accession>A0A1I3X880</accession>
<evidence type="ECO:0000313" key="5">
    <source>
        <dbReference type="Proteomes" id="UP000199473"/>
    </source>
</evidence>
<keyword evidence="2" id="KW-0067">ATP-binding</keyword>
<dbReference type="PANTHER" id="PTHR43384:SF4">
    <property type="entry name" value="CELLULOSE BIOSYNTHESIS PROTEIN BCSQ-RELATED"/>
    <property type="match status" value="1"/>
</dbReference>
<dbReference type="InterPro" id="IPR025501">
    <property type="entry name" value="MinD_FleN"/>
</dbReference>
<dbReference type="GO" id="GO:0005829">
    <property type="term" value="C:cytosol"/>
    <property type="evidence" value="ECO:0007669"/>
    <property type="project" value="TreeGrafter"/>
</dbReference>
<dbReference type="PIRSF" id="PIRSF003092">
    <property type="entry name" value="MinD"/>
    <property type="match status" value="1"/>
</dbReference>
<dbReference type="OrthoDB" id="9816297at2"/>
<dbReference type="InterPro" id="IPR027417">
    <property type="entry name" value="P-loop_NTPase"/>
</dbReference>
<keyword evidence="4" id="KW-0966">Cell projection</keyword>
<dbReference type="Proteomes" id="UP000199473">
    <property type="component" value="Unassembled WGS sequence"/>
</dbReference>
<dbReference type="GO" id="GO:0009898">
    <property type="term" value="C:cytoplasmic side of plasma membrane"/>
    <property type="evidence" value="ECO:0007669"/>
    <property type="project" value="TreeGrafter"/>
</dbReference>
<dbReference type="GO" id="GO:0016887">
    <property type="term" value="F:ATP hydrolysis activity"/>
    <property type="evidence" value="ECO:0007669"/>
    <property type="project" value="TreeGrafter"/>
</dbReference>
<keyword evidence="1" id="KW-0547">Nucleotide-binding</keyword>
<dbReference type="Gene3D" id="3.40.50.300">
    <property type="entry name" value="P-loop containing nucleotide triphosphate hydrolases"/>
    <property type="match status" value="1"/>
</dbReference>
<gene>
    <name evidence="4" type="ORF">SAMN02745775_10183</name>
</gene>
<dbReference type="Pfam" id="PF01656">
    <property type="entry name" value="CbiA"/>
    <property type="match status" value="1"/>
</dbReference>
<keyword evidence="5" id="KW-1185">Reference proteome</keyword>
<evidence type="ECO:0000313" key="4">
    <source>
        <dbReference type="EMBL" id="SFK15972.1"/>
    </source>
</evidence>
<dbReference type="STRING" id="1123062.SAMN02745775_10183"/>
<dbReference type="InterPro" id="IPR050625">
    <property type="entry name" value="ParA/MinD_ATPase"/>
</dbReference>
<keyword evidence="4" id="KW-0282">Flagellum</keyword>
<reference evidence="4 5" key="1">
    <citation type="submission" date="2016-10" db="EMBL/GenBank/DDBJ databases">
        <authorList>
            <person name="de Groot N.N."/>
        </authorList>
    </citation>
    <scope>NUCLEOTIDE SEQUENCE [LARGE SCALE GENOMIC DNA]</scope>
    <source>
        <strain evidence="4 5">DSM 19981</strain>
    </source>
</reference>
<dbReference type="AlphaFoldDB" id="A0A1I3X880"/>
<keyword evidence="4" id="KW-0969">Cilium</keyword>
<dbReference type="PANTHER" id="PTHR43384">
    <property type="entry name" value="SEPTUM SITE-DETERMINING PROTEIN MIND HOMOLOG, CHLOROPLASTIC-RELATED"/>
    <property type="match status" value="1"/>
</dbReference>
<evidence type="ECO:0000256" key="1">
    <source>
        <dbReference type="ARBA" id="ARBA00022741"/>
    </source>
</evidence>
<evidence type="ECO:0000256" key="2">
    <source>
        <dbReference type="ARBA" id="ARBA00022840"/>
    </source>
</evidence>
<dbReference type="EMBL" id="FOSQ01000001">
    <property type="protein sequence ID" value="SFK15972.1"/>
    <property type="molecule type" value="Genomic_DNA"/>
</dbReference>
<organism evidence="4 5">
    <name type="scientific">Falsiroseomonas stagni DSM 19981</name>
    <dbReference type="NCBI Taxonomy" id="1123062"/>
    <lineage>
        <taxon>Bacteria</taxon>
        <taxon>Pseudomonadati</taxon>
        <taxon>Pseudomonadota</taxon>
        <taxon>Alphaproteobacteria</taxon>
        <taxon>Acetobacterales</taxon>
        <taxon>Roseomonadaceae</taxon>
        <taxon>Falsiroseomonas</taxon>
    </lineage>
</organism>
<name>A0A1I3X880_9PROT</name>
<dbReference type="GO" id="GO:0051782">
    <property type="term" value="P:negative regulation of cell division"/>
    <property type="evidence" value="ECO:0007669"/>
    <property type="project" value="TreeGrafter"/>
</dbReference>
<evidence type="ECO:0000259" key="3">
    <source>
        <dbReference type="Pfam" id="PF01656"/>
    </source>
</evidence>
<dbReference type="GO" id="GO:0005524">
    <property type="term" value="F:ATP binding"/>
    <property type="evidence" value="ECO:0007669"/>
    <property type="project" value="UniProtKB-KW"/>
</dbReference>
<dbReference type="InterPro" id="IPR002586">
    <property type="entry name" value="CobQ/CobB/MinD/ParA_Nub-bd_dom"/>
</dbReference>
<protein>
    <submittedName>
        <fullName evidence="4">Flagellar biosynthesis protein FlhG</fullName>
    </submittedName>
</protein>
<dbReference type="RefSeq" id="WP_092953847.1">
    <property type="nucleotide sequence ID" value="NZ_FOSQ01000001.1"/>
</dbReference>
<dbReference type="SUPFAM" id="SSF52540">
    <property type="entry name" value="P-loop containing nucleoside triphosphate hydrolases"/>
    <property type="match status" value="1"/>
</dbReference>
<sequence length="247" mass="25884">MSAGNGRLIAVASGKGGVGKTWLSITLAQALAQRGLRVLLADGDFGLANVDVQLGLQPSLDLMNVLSGRASFRGAVLHHAEGGFDVLPGRSGGTAMANLPTEAIEHVGLLMRSAANAWDVVVLDLGAGLAAGNRHLAAVADTLLVVTTDEPTSLTDAYAVLKLHGRDRPDGDARLVVNQARDEAAGRRTAAALQHACRTFLRRNLPVAGILRRDERVPDAIRKQAPLLLRYPNSMAAMDATALARAL</sequence>
<proteinExistence type="predicted"/>